<dbReference type="GO" id="GO:0008233">
    <property type="term" value="F:peptidase activity"/>
    <property type="evidence" value="ECO:0007669"/>
    <property type="project" value="UniProtKB-KW"/>
</dbReference>
<feature type="compositionally biased region" description="Basic and acidic residues" evidence="1">
    <location>
        <begin position="767"/>
        <end position="787"/>
    </location>
</feature>
<feature type="domain" description="Peptidase C-terminal archaeal/bacterial" evidence="3">
    <location>
        <begin position="147"/>
        <end position="219"/>
    </location>
</feature>
<evidence type="ECO:0000259" key="3">
    <source>
        <dbReference type="Pfam" id="PF04151"/>
    </source>
</evidence>
<dbReference type="SUPFAM" id="SSF89260">
    <property type="entry name" value="Collagen-binding domain"/>
    <property type="match status" value="1"/>
</dbReference>
<dbReference type="Proteomes" id="UP001374893">
    <property type="component" value="Chromosome"/>
</dbReference>
<dbReference type="CDD" id="cd02795">
    <property type="entry name" value="CBM6-CBM35-CBM36_like"/>
    <property type="match status" value="1"/>
</dbReference>
<evidence type="ECO:0000256" key="1">
    <source>
        <dbReference type="SAM" id="MobiDB-lite"/>
    </source>
</evidence>
<dbReference type="EMBL" id="AP024702">
    <property type="protein sequence ID" value="BCX49716.1"/>
    <property type="molecule type" value="Genomic_DNA"/>
</dbReference>
<dbReference type="Gene3D" id="2.60.120.380">
    <property type="match status" value="2"/>
</dbReference>
<dbReference type="Pfam" id="PF04151">
    <property type="entry name" value="PPC"/>
    <property type="match status" value="1"/>
</dbReference>
<dbReference type="RefSeq" id="WP_338686429.1">
    <property type="nucleotide sequence ID" value="NZ_AP024702.1"/>
</dbReference>
<dbReference type="GO" id="GO:0006508">
    <property type="term" value="P:proteolysis"/>
    <property type="evidence" value="ECO:0007669"/>
    <property type="project" value="UniProtKB-KW"/>
</dbReference>
<feature type="signal peptide" evidence="2">
    <location>
        <begin position="1"/>
        <end position="21"/>
    </location>
</feature>
<keyword evidence="4" id="KW-0378">Hydrolase</keyword>
<keyword evidence="4" id="KW-0645">Protease</keyword>
<organism evidence="4 5">
    <name type="scientific">Haloferula helveola</name>
    <dbReference type="NCBI Taxonomy" id="490095"/>
    <lineage>
        <taxon>Bacteria</taxon>
        <taxon>Pseudomonadati</taxon>
        <taxon>Verrucomicrobiota</taxon>
        <taxon>Verrucomicrobiia</taxon>
        <taxon>Verrucomicrobiales</taxon>
        <taxon>Verrucomicrobiaceae</taxon>
        <taxon>Haloferula</taxon>
    </lineage>
</organism>
<feature type="region of interest" description="Disordered" evidence="1">
    <location>
        <begin position="763"/>
        <end position="813"/>
    </location>
</feature>
<evidence type="ECO:0000313" key="4">
    <source>
        <dbReference type="EMBL" id="BCX49716.1"/>
    </source>
</evidence>
<name>A0ABM7RDI1_9BACT</name>
<feature type="chain" id="PRO_5047358253" evidence="2">
    <location>
        <begin position="22"/>
        <end position="813"/>
    </location>
</feature>
<evidence type="ECO:0000256" key="2">
    <source>
        <dbReference type="SAM" id="SignalP"/>
    </source>
</evidence>
<gene>
    <name evidence="4" type="ORF">HAHE_36240</name>
</gene>
<keyword evidence="5" id="KW-1185">Reference proteome</keyword>
<protein>
    <submittedName>
        <fullName evidence="4">Serine protease</fullName>
    </submittedName>
</protein>
<dbReference type="InterPro" id="IPR007280">
    <property type="entry name" value="Peptidase_C_arc/bac"/>
</dbReference>
<proteinExistence type="predicted"/>
<keyword evidence="2" id="KW-0732">Signal</keyword>
<sequence>MIRRLLHGLATAMLGVSAAFGSFTPELSIITPRGGQIGTEVKVRLHGKRLDQPQELLFQSPGIECLGFELGEGDKEKPLFARLRIAPDARLGEHLMRLRTTGGVSYLRSFWVGPYPTVGEAEPNDDFDSPQTVAINSTVEGVAKTEDEDWYKVSLKKGQRISVEAEAMRLGTAFFDVYVAVLDPKVFELASCDDAALLRTDAFVSVVVPEDGDYRVVVREAAYEGTDGSRYRVHIGDFPRPSAVFPPAAKPGETREFRFIDGKTGMETKRSVTIPPDAAGHFPIYAETEGKRSTSPNWIGISNLESIEEQEPNDGSKEANTAPAAPCAIHGILSKKSDVDWFRFTAKKDENLEIRVIGRELRSPIDSVLILRDASGKGLANNDDQGGLDSILPWKCPADGEYLLNVRDKLMRSGPDFVYRVEINKRTPAISASFPTAERNNTQARKMICVPRGNLYATPVNITRKNLGCDVRFEALSLPAGVTMEVPPVPRSLNNFPLLFRAAADAPVEGGYHQFRIHATGEKIPQVSGPLNEQIHHIDINNQGAYHSSDSEQVAVAVIEEAPFHIRVETPPAPIVPRGTIRLKVRADRGEGFNQKITLRMLWKPPGIGAQDTVAMEGDKSEATYEINATPEAPAGEWKICILGEAETPKGPVIVSSEFVVLRVAEPWLTASIDLGATEQGRDTAVVCKLEQSREFEGTATAELVGLPHGTSTAPLEFQKGVESLTFPVTVAPDAAVGKHSGLFLRIRIPDGGGEVLHQCAQGGTLRIDKPRPAAPEKKDEPKKEAPKPVTEAPKVEKPLSRLEQLRKQANAE</sequence>
<feature type="compositionally biased region" description="Basic and acidic residues" evidence="1">
    <location>
        <begin position="794"/>
        <end position="807"/>
    </location>
</feature>
<reference evidence="4 5" key="1">
    <citation type="submission" date="2021-06" db="EMBL/GenBank/DDBJ databases">
        <title>Complete genome of Haloferula helveola possessing various polysaccharide degrading enzymes.</title>
        <authorList>
            <person name="Takami H."/>
            <person name="Huang C."/>
            <person name="Hamasaki K."/>
        </authorList>
    </citation>
    <scope>NUCLEOTIDE SEQUENCE [LARGE SCALE GENOMIC DNA]</scope>
    <source>
        <strain evidence="4 5">CN-1</strain>
    </source>
</reference>
<evidence type="ECO:0000313" key="5">
    <source>
        <dbReference type="Proteomes" id="UP001374893"/>
    </source>
</evidence>
<accession>A0ABM7RDI1</accession>